<dbReference type="RefSeq" id="WP_306746628.1">
    <property type="nucleotide sequence ID" value="NZ_NSDM01000006.1"/>
</dbReference>
<evidence type="ECO:0000256" key="1">
    <source>
        <dbReference type="SAM" id="MobiDB-lite"/>
    </source>
</evidence>
<keyword evidence="3" id="KW-1185">Reference proteome</keyword>
<feature type="compositionally biased region" description="Low complexity" evidence="1">
    <location>
        <begin position="71"/>
        <end position="80"/>
    </location>
</feature>
<reference evidence="2 3" key="1">
    <citation type="submission" date="2017-06" db="EMBL/GenBank/DDBJ databases">
        <title>Cultured bacterium strain Saccharothrix yanglingensis Hhs.015.</title>
        <authorList>
            <person name="Xia Y."/>
        </authorList>
    </citation>
    <scope>NUCLEOTIDE SEQUENCE [LARGE SCALE GENOMIC DNA]</scope>
    <source>
        <strain evidence="2 3">Hhs.015</strain>
    </source>
</reference>
<dbReference type="EMBL" id="NSDM01000006">
    <property type="protein sequence ID" value="MDQ2585440.1"/>
    <property type="molecule type" value="Genomic_DNA"/>
</dbReference>
<dbReference type="Proteomes" id="UP001225605">
    <property type="component" value="Unassembled WGS sequence"/>
</dbReference>
<comment type="caution">
    <text evidence="2">The sequence shown here is derived from an EMBL/GenBank/DDBJ whole genome shotgun (WGS) entry which is preliminary data.</text>
</comment>
<proteinExistence type="predicted"/>
<accession>A0ABU0X000</accession>
<organism evidence="2 3">
    <name type="scientific">Saccharothrix yanglingensis</name>
    <dbReference type="NCBI Taxonomy" id="659496"/>
    <lineage>
        <taxon>Bacteria</taxon>
        <taxon>Bacillati</taxon>
        <taxon>Actinomycetota</taxon>
        <taxon>Actinomycetes</taxon>
        <taxon>Pseudonocardiales</taxon>
        <taxon>Pseudonocardiaceae</taxon>
        <taxon>Saccharothrix</taxon>
    </lineage>
</organism>
<gene>
    <name evidence="2" type="ORF">CKY47_15925</name>
</gene>
<evidence type="ECO:0000313" key="3">
    <source>
        <dbReference type="Proteomes" id="UP001225605"/>
    </source>
</evidence>
<feature type="region of interest" description="Disordered" evidence="1">
    <location>
        <begin position="69"/>
        <end position="98"/>
    </location>
</feature>
<name>A0ABU0X000_9PSEU</name>
<evidence type="ECO:0000313" key="2">
    <source>
        <dbReference type="EMBL" id="MDQ2585440.1"/>
    </source>
</evidence>
<sequence length="98" mass="9968">MLGDERRRTRFGGADAAQQVLGERAELLGVGALGQGDDGHSDPLGTCGPLLRAPGGGFVVVRVRKPGVDSALPAGPEALPAPVPTAHERGRPGVVLRS</sequence>
<protein>
    <submittedName>
        <fullName evidence="2">Uncharacterized protein</fullName>
    </submittedName>
</protein>